<dbReference type="SUPFAM" id="SSF52540">
    <property type="entry name" value="P-loop containing nucleoside triphosphate hydrolases"/>
    <property type="match status" value="1"/>
</dbReference>
<dbReference type="SMART" id="SM00382">
    <property type="entry name" value="AAA"/>
    <property type="match status" value="1"/>
</dbReference>
<sequence length="221" mass="24908">MNTIDPIIRFEHVSKKRGNQIILDDVTFAVEKNTLTVIQGFSGIGKTTILSLISGFERIDAGNLYVNHLLVDSHESYIQPNKRHVAMQFQGLALWPHVSALEHILFVMRNPSIDGALDVARRVGFPAKKLYTYPGELSGGERQRLALARTIATPCEIILFDEPFNNLDAHLYQRVTDLIEELSHTKTVIVVTHDVTSNKTVLTPQSRYQLVNCRFVLVDQS</sequence>
<keyword evidence="1" id="KW-0813">Transport</keyword>
<dbReference type="Gene3D" id="3.40.50.300">
    <property type="entry name" value="P-loop containing nucleotide triphosphate hydrolases"/>
    <property type="match status" value="1"/>
</dbReference>
<evidence type="ECO:0000256" key="3">
    <source>
        <dbReference type="ARBA" id="ARBA00022840"/>
    </source>
</evidence>
<reference evidence="6" key="1">
    <citation type="submission" date="2017-09" db="EMBL/GenBank/DDBJ databases">
        <title>Depth-based differentiation of microbial function through sediment-hosted aquifers and enrichment of novel symbionts in the deep terrestrial subsurface.</title>
        <authorList>
            <person name="Probst A.J."/>
            <person name="Ladd B."/>
            <person name="Jarett J.K."/>
            <person name="Geller-Mcgrath D.E."/>
            <person name="Sieber C.M.K."/>
            <person name="Emerson J.B."/>
            <person name="Anantharaman K."/>
            <person name="Thomas B.C."/>
            <person name="Malmstrom R."/>
            <person name="Stieglmeier M."/>
            <person name="Klingl A."/>
            <person name="Woyke T."/>
            <person name="Ryan C.M."/>
            <person name="Banfield J.F."/>
        </authorList>
    </citation>
    <scope>NUCLEOTIDE SEQUENCE [LARGE SCALE GENOMIC DNA]</scope>
</reference>
<dbReference type="PROSITE" id="PS50893">
    <property type="entry name" value="ABC_TRANSPORTER_2"/>
    <property type="match status" value="1"/>
</dbReference>
<evidence type="ECO:0000259" key="4">
    <source>
        <dbReference type="PROSITE" id="PS50893"/>
    </source>
</evidence>
<accession>A0A2M7TKX7</accession>
<evidence type="ECO:0000256" key="2">
    <source>
        <dbReference type="ARBA" id="ARBA00022741"/>
    </source>
</evidence>
<comment type="caution">
    <text evidence="5">The sequence shown here is derived from an EMBL/GenBank/DDBJ whole genome shotgun (WGS) entry which is preliminary data.</text>
</comment>
<dbReference type="AlphaFoldDB" id="A0A2M7TKX7"/>
<dbReference type="PANTHER" id="PTHR42781:SF9">
    <property type="entry name" value="AMINO ACID ABC TRANSPORTER, ATP-BINDING PROTEIN-RELATED"/>
    <property type="match status" value="1"/>
</dbReference>
<dbReference type="Proteomes" id="UP000228920">
    <property type="component" value="Unassembled WGS sequence"/>
</dbReference>
<dbReference type="InterPro" id="IPR017871">
    <property type="entry name" value="ABC_transporter-like_CS"/>
</dbReference>
<dbReference type="InterPro" id="IPR050093">
    <property type="entry name" value="ABC_SmlMolc_Importer"/>
</dbReference>
<evidence type="ECO:0000256" key="1">
    <source>
        <dbReference type="ARBA" id="ARBA00022448"/>
    </source>
</evidence>
<proteinExistence type="predicted"/>
<dbReference type="PANTHER" id="PTHR42781">
    <property type="entry name" value="SPERMIDINE/PUTRESCINE IMPORT ATP-BINDING PROTEIN POTA"/>
    <property type="match status" value="1"/>
</dbReference>
<dbReference type="GO" id="GO:0016887">
    <property type="term" value="F:ATP hydrolysis activity"/>
    <property type="evidence" value="ECO:0007669"/>
    <property type="project" value="InterPro"/>
</dbReference>
<dbReference type="Pfam" id="PF00005">
    <property type="entry name" value="ABC_tran"/>
    <property type="match status" value="1"/>
</dbReference>
<protein>
    <recommendedName>
        <fullName evidence="4">ABC transporter domain-containing protein</fullName>
    </recommendedName>
</protein>
<dbReference type="InterPro" id="IPR027417">
    <property type="entry name" value="P-loop_NTPase"/>
</dbReference>
<dbReference type="EMBL" id="PFNL01000046">
    <property type="protein sequence ID" value="PIZ47478.1"/>
    <property type="molecule type" value="Genomic_DNA"/>
</dbReference>
<keyword evidence="3" id="KW-0067">ATP-binding</keyword>
<evidence type="ECO:0000313" key="6">
    <source>
        <dbReference type="Proteomes" id="UP000228920"/>
    </source>
</evidence>
<keyword evidence="2" id="KW-0547">Nucleotide-binding</keyword>
<organism evidence="5 6">
    <name type="scientific">candidate division WWE3 bacterium CG_4_10_14_0_2_um_filter_41_14</name>
    <dbReference type="NCBI Taxonomy" id="1975072"/>
    <lineage>
        <taxon>Bacteria</taxon>
        <taxon>Katanobacteria</taxon>
    </lineage>
</organism>
<dbReference type="GO" id="GO:0005524">
    <property type="term" value="F:ATP binding"/>
    <property type="evidence" value="ECO:0007669"/>
    <property type="project" value="UniProtKB-KW"/>
</dbReference>
<dbReference type="InterPro" id="IPR003593">
    <property type="entry name" value="AAA+_ATPase"/>
</dbReference>
<feature type="domain" description="ABC transporter" evidence="4">
    <location>
        <begin position="8"/>
        <end position="220"/>
    </location>
</feature>
<evidence type="ECO:0000313" key="5">
    <source>
        <dbReference type="EMBL" id="PIZ47478.1"/>
    </source>
</evidence>
<name>A0A2M7TKX7_UNCKA</name>
<gene>
    <name evidence="5" type="ORF">COY32_01605</name>
</gene>
<dbReference type="PROSITE" id="PS00211">
    <property type="entry name" value="ABC_TRANSPORTER_1"/>
    <property type="match status" value="1"/>
</dbReference>
<dbReference type="InterPro" id="IPR003439">
    <property type="entry name" value="ABC_transporter-like_ATP-bd"/>
</dbReference>